<feature type="transmembrane region" description="Helical" evidence="15">
    <location>
        <begin position="140"/>
        <end position="160"/>
    </location>
</feature>
<comment type="similarity">
    <text evidence="4">Belongs to the MOZART2 family.</text>
</comment>
<keyword evidence="8" id="KW-0846">Cobalamin</keyword>
<dbReference type="PANTHER" id="PTHR16130:SF2">
    <property type="entry name" value="LYSOSOMAL COBALAMIN TRANSPORT ESCORT PROTEIN LMBD1"/>
    <property type="match status" value="1"/>
</dbReference>
<evidence type="ECO:0000256" key="10">
    <source>
        <dbReference type="ARBA" id="ARBA00022989"/>
    </source>
</evidence>
<keyword evidence="7" id="KW-0963">Cytoplasm</keyword>
<feature type="transmembrane region" description="Helical" evidence="15">
    <location>
        <begin position="98"/>
        <end position="119"/>
    </location>
</feature>
<feature type="transmembrane region" description="Helical" evidence="15">
    <location>
        <begin position="475"/>
        <end position="495"/>
    </location>
</feature>
<feature type="transmembrane region" description="Helical" evidence="15">
    <location>
        <begin position="39"/>
        <end position="59"/>
    </location>
</feature>
<comment type="caution">
    <text evidence="16">The sequence shown here is derived from an EMBL/GenBank/DDBJ whole genome shotgun (WGS) entry which is preliminary data.</text>
</comment>
<evidence type="ECO:0000256" key="12">
    <source>
        <dbReference type="ARBA" id="ARBA00023212"/>
    </source>
</evidence>
<dbReference type="Pfam" id="PF12926">
    <property type="entry name" value="MOZART2"/>
    <property type="match status" value="1"/>
</dbReference>
<evidence type="ECO:0000256" key="7">
    <source>
        <dbReference type="ARBA" id="ARBA00022490"/>
    </source>
</evidence>
<dbReference type="InterPro" id="IPR006876">
    <property type="entry name" value="LMBR1-like_membr_prot"/>
</dbReference>
<dbReference type="Pfam" id="PF04791">
    <property type="entry name" value="LMBR1"/>
    <property type="match status" value="1"/>
</dbReference>
<evidence type="ECO:0000256" key="9">
    <source>
        <dbReference type="ARBA" id="ARBA00022692"/>
    </source>
</evidence>
<keyword evidence="13" id="KW-0458">Lysosome</keyword>
<keyword evidence="9 15" id="KW-0812">Transmembrane</keyword>
<feature type="transmembrane region" description="Helical" evidence="15">
    <location>
        <begin position="303"/>
        <end position="322"/>
    </location>
</feature>
<evidence type="ECO:0000256" key="8">
    <source>
        <dbReference type="ARBA" id="ARBA00022628"/>
    </source>
</evidence>
<dbReference type="GO" id="GO:0005765">
    <property type="term" value="C:lysosomal membrane"/>
    <property type="evidence" value="ECO:0007669"/>
    <property type="project" value="UniProtKB-SubCell"/>
</dbReference>
<evidence type="ECO:0000256" key="3">
    <source>
        <dbReference type="ARBA" id="ARBA00004300"/>
    </source>
</evidence>
<feature type="transmembrane region" description="Helical" evidence="15">
    <location>
        <begin position="190"/>
        <end position="221"/>
    </location>
</feature>
<evidence type="ECO:0000256" key="14">
    <source>
        <dbReference type="ARBA" id="ARBA00023285"/>
    </source>
</evidence>
<keyword evidence="14" id="KW-0170">Cobalt</keyword>
<dbReference type="AlphaFoldDB" id="A0A818Z0A7"/>
<dbReference type="Proteomes" id="UP000663836">
    <property type="component" value="Unassembled WGS sequence"/>
</dbReference>
<gene>
    <name evidence="16" type="ORF">JBS370_LOCUS12963</name>
</gene>
<feature type="transmembrane region" description="Helical" evidence="15">
    <location>
        <begin position="406"/>
        <end position="429"/>
    </location>
</feature>
<accession>A0A818Z0A7</accession>
<dbReference type="InterPro" id="IPR050854">
    <property type="entry name" value="LMBD1_LysCbl_Transport"/>
</dbReference>
<evidence type="ECO:0000256" key="4">
    <source>
        <dbReference type="ARBA" id="ARBA00007286"/>
    </source>
</evidence>
<evidence type="ECO:0000256" key="2">
    <source>
        <dbReference type="ARBA" id="ARBA00004186"/>
    </source>
</evidence>
<sequence length="559" mass="65070">MLILASLGSWLPFAIVGLFIIFFSIIFTLRYQQKRNRDYLVTLVCSTSLIIALLTSSLLPTDVILVSFMKNPNGTFKEWTSNQTTRDYIQKYVEVGYYVLYGLVILLAFLVNPFLFFYYEEKEEQEETSKRIRSAIKWTIGFLIFLIILIILGIFVPQLATLPSDNSTSEWDHVKYLIDHFDSSRIEDSISFTIFTLSIIGFLLLTIYTGYGSIACPLSLIRGKRSARLQQATIEEQRTDIHNQIRILKTRYPRHIPMPDREKRKLAELEQQDAALCRNEELIINIRQSFCFKCRYIYRPIQIILGTLLFFFAIIIFISLLLSNINKCINFINFKQIFAQGNQTLPNPIDIVLTWTGKFYPISYIFLTGLMVYIILTSLYGLQQIGIWYFWIRMYRFSRGGTKPQAILMLCSLLMFIVVAINVFVYLLIPQYAIYGDQHYSVIDNNGTVIIQSCTQFVTTNECQMTVMGRIILRFFYKVWFFGAIYFCLSWLFLIMSNDFTPLKLDESQLFELVRLSNIIIDERMFKIILELLKLNIKPEAIIQVLKVLAKQGLTSTSS</sequence>
<evidence type="ECO:0000256" key="5">
    <source>
        <dbReference type="ARBA" id="ARBA00009901"/>
    </source>
</evidence>
<dbReference type="PANTHER" id="PTHR16130">
    <property type="entry name" value="LYSOSOMAL COBALAMIN TRANSPORTER-RELATED"/>
    <property type="match status" value="1"/>
</dbReference>
<dbReference type="EMBL" id="CAJOBD010001084">
    <property type="protein sequence ID" value="CAF3758157.1"/>
    <property type="molecule type" value="Genomic_DNA"/>
</dbReference>
<name>A0A818Z0A7_9BILA</name>
<feature type="transmembrane region" description="Helical" evidence="15">
    <location>
        <begin position="362"/>
        <end position="385"/>
    </location>
</feature>
<dbReference type="GO" id="GO:0031419">
    <property type="term" value="F:cobalamin binding"/>
    <property type="evidence" value="ECO:0007669"/>
    <property type="project" value="UniProtKB-KW"/>
</dbReference>
<organism evidence="16 17">
    <name type="scientific">Rotaria sordida</name>
    <dbReference type="NCBI Taxonomy" id="392033"/>
    <lineage>
        <taxon>Eukaryota</taxon>
        <taxon>Metazoa</taxon>
        <taxon>Spiralia</taxon>
        <taxon>Gnathifera</taxon>
        <taxon>Rotifera</taxon>
        <taxon>Eurotatoria</taxon>
        <taxon>Bdelloidea</taxon>
        <taxon>Philodinida</taxon>
        <taxon>Philodinidae</taxon>
        <taxon>Rotaria</taxon>
    </lineage>
</organism>
<dbReference type="GO" id="GO:0005813">
    <property type="term" value="C:centrosome"/>
    <property type="evidence" value="ECO:0007669"/>
    <property type="project" value="UniProtKB-SubCell"/>
</dbReference>
<evidence type="ECO:0000256" key="11">
    <source>
        <dbReference type="ARBA" id="ARBA00023136"/>
    </source>
</evidence>
<evidence type="ECO:0000313" key="16">
    <source>
        <dbReference type="EMBL" id="CAF3758157.1"/>
    </source>
</evidence>
<proteinExistence type="inferred from homology"/>
<keyword evidence="11 15" id="KW-0472">Membrane</keyword>
<evidence type="ECO:0000313" key="17">
    <source>
        <dbReference type="Proteomes" id="UP000663836"/>
    </source>
</evidence>
<dbReference type="InterPro" id="IPR024332">
    <property type="entry name" value="MOZART2"/>
</dbReference>
<evidence type="ECO:0000256" key="6">
    <source>
        <dbReference type="ARBA" id="ARBA00022448"/>
    </source>
</evidence>
<dbReference type="GO" id="GO:0005819">
    <property type="term" value="C:spindle"/>
    <property type="evidence" value="ECO:0007669"/>
    <property type="project" value="UniProtKB-SubCell"/>
</dbReference>
<evidence type="ECO:0000256" key="15">
    <source>
        <dbReference type="SAM" id="Phobius"/>
    </source>
</evidence>
<protein>
    <recommendedName>
        <fullName evidence="18">Lysosomal cobalamin transporter</fullName>
    </recommendedName>
</protein>
<keyword evidence="6" id="KW-0813">Transport</keyword>
<evidence type="ECO:0008006" key="18">
    <source>
        <dbReference type="Google" id="ProtNLM"/>
    </source>
</evidence>
<reference evidence="16" key="1">
    <citation type="submission" date="2021-02" db="EMBL/GenBank/DDBJ databases">
        <authorList>
            <person name="Nowell W R."/>
        </authorList>
    </citation>
    <scope>NUCLEOTIDE SEQUENCE</scope>
</reference>
<dbReference type="GO" id="GO:0072665">
    <property type="term" value="P:protein localization to vacuole"/>
    <property type="evidence" value="ECO:0007669"/>
    <property type="project" value="TreeGrafter"/>
</dbReference>
<comment type="similarity">
    <text evidence="5">Belongs to the LIMR family. LMBRD1 subfamily.</text>
</comment>
<keyword evidence="10 15" id="KW-1133">Transmembrane helix</keyword>
<comment type="subcellular location">
    <subcellularLocation>
        <location evidence="3">Cytoplasm</location>
        <location evidence="3">Cytoskeleton</location>
        <location evidence="3">Microtubule organizing center</location>
        <location evidence="3">Centrosome</location>
    </subcellularLocation>
    <subcellularLocation>
        <location evidence="2">Cytoplasm</location>
        <location evidence="2">Cytoskeleton</location>
        <location evidence="2">Spindle</location>
    </subcellularLocation>
    <subcellularLocation>
        <location evidence="1">Lysosome membrane</location>
        <topology evidence="1">Multi-pass membrane protein</topology>
    </subcellularLocation>
</comment>
<feature type="transmembrane region" description="Helical" evidence="15">
    <location>
        <begin position="6"/>
        <end position="27"/>
    </location>
</feature>
<keyword evidence="12" id="KW-0206">Cytoskeleton</keyword>
<evidence type="ECO:0000256" key="13">
    <source>
        <dbReference type="ARBA" id="ARBA00023228"/>
    </source>
</evidence>
<evidence type="ECO:0000256" key="1">
    <source>
        <dbReference type="ARBA" id="ARBA00004155"/>
    </source>
</evidence>